<dbReference type="EnsemblPlants" id="OB06G30920.1">
    <property type="protein sequence ID" value="OB06G30920.1"/>
    <property type="gene ID" value="OB06G30920"/>
</dbReference>
<dbReference type="AlphaFoldDB" id="J3MGE8"/>
<feature type="signal peptide" evidence="1">
    <location>
        <begin position="1"/>
        <end position="22"/>
    </location>
</feature>
<dbReference type="HOGENOM" id="CLU_2658491_0_0_1"/>
<reference evidence="2" key="2">
    <citation type="submission" date="2013-04" db="UniProtKB">
        <authorList>
            <consortium name="EnsemblPlants"/>
        </authorList>
    </citation>
    <scope>IDENTIFICATION</scope>
</reference>
<keyword evidence="1" id="KW-0732">Signal</keyword>
<accession>J3MGE8</accession>
<evidence type="ECO:0000256" key="1">
    <source>
        <dbReference type="SAM" id="SignalP"/>
    </source>
</evidence>
<keyword evidence="3" id="KW-1185">Reference proteome</keyword>
<name>J3MGE8_ORYBR</name>
<feature type="chain" id="PRO_5003773835" evidence="1">
    <location>
        <begin position="23"/>
        <end position="76"/>
    </location>
</feature>
<evidence type="ECO:0000313" key="2">
    <source>
        <dbReference type="EnsemblPlants" id="OB06G30920.1"/>
    </source>
</evidence>
<sequence>MKKLSRIIGILIYSLKFLPLFSEVGTGNFSSGKLHHKDGGLNKSMDNTQHSTIISVLASMDLDSEYQNLHYYFLKG</sequence>
<proteinExistence type="predicted"/>
<dbReference type="Proteomes" id="UP000006038">
    <property type="component" value="Chromosome 6"/>
</dbReference>
<organism evidence="2">
    <name type="scientific">Oryza brachyantha</name>
    <name type="common">malo sina</name>
    <dbReference type="NCBI Taxonomy" id="4533"/>
    <lineage>
        <taxon>Eukaryota</taxon>
        <taxon>Viridiplantae</taxon>
        <taxon>Streptophyta</taxon>
        <taxon>Embryophyta</taxon>
        <taxon>Tracheophyta</taxon>
        <taxon>Spermatophyta</taxon>
        <taxon>Magnoliopsida</taxon>
        <taxon>Liliopsida</taxon>
        <taxon>Poales</taxon>
        <taxon>Poaceae</taxon>
        <taxon>BOP clade</taxon>
        <taxon>Oryzoideae</taxon>
        <taxon>Oryzeae</taxon>
        <taxon>Oryzinae</taxon>
        <taxon>Oryza</taxon>
    </lineage>
</organism>
<protein>
    <submittedName>
        <fullName evidence="2">Uncharacterized protein</fullName>
    </submittedName>
</protein>
<dbReference type="Gramene" id="OB06G30920.1">
    <property type="protein sequence ID" value="OB06G30920.1"/>
    <property type="gene ID" value="OB06G30920"/>
</dbReference>
<reference evidence="2" key="1">
    <citation type="journal article" date="2013" name="Nat. Commun.">
        <title>Whole-genome sequencing of Oryza brachyantha reveals mechanisms underlying Oryza genome evolution.</title>
        <authorList>
            <person name="Chen J."/>
            <person name="Huang Q."/>
            <person name="Gao D."/>
            <person name="Wang J."/>
            <person name="Lang Y."/>
            <person name="Liu T."/>
            <person name="Li B."/>
            <person name="Bai Z."/>
            <person name="Luis Goicoechea J."/>
            <person name="Liang C."/>
            <person name="Chen C."/>
            <person name="Zhang W."/>
            <person name="Sun S."/>
            <person name="Liao Y."/>
            <person name="Zhang X."/>
            <person name="Yang L."/>
            <person name="Song C."/>
            <person name="Wang M."/>
            <person name="Shi J."/>
            <person name="Liu G."/>
            <person name="Liu J."/>
            <person name="Zhou H."/>
            <person name="Zhou W."/>
            <person name="Yu Q."/>
            <person name="An N."/>
            <person name="Chen Y."/>
            <person name="Cai Q."/>
            <person name="Wang B."/>
            <person name="Liu B."/>
            <person name="Min J."/>
            <person name="Huang Y."/>
            <person name="Wu H."/>
            <person name="Li Z."/>
            <person name="Zhang Y."/>
            <person name="Yin Y."/>
            <person name="Song W."/>
            <person name="Jiang J."/>
            <person name="Jackson S.A."/>
            <person name="Wing R.A."/>
            <person name="Wang J."/>
            <person name="Chen M."/>
        </authorList>
    </citation>
    <scope>NUCLEOTIDE SEQUENCE [LARGE SCALE GENOMIC DNA]</scope>
    <source>
        <strain evidence="2">cv. IRGC 101232</strain>
    </source>
</reference>
<evidence type="ECO:0000313" key="3">
    <source>
        <dbReference type="Proteomes" id="UP000006038"/>
    </source>
</evidence>